<comment type="caution">
    <text evidence="2">The sequence shown here is derived from an EMBL/GenBank/DDBJ whole genome shotgun (WGS) entry which is preliminary data.</text>
</comment>
<reference evidence="2" key="2">
    <citation type="submission" date="2023-05" db="EMBL/GenBank/DDBJ databases">
        <authorList>
            <consortium name="Lawrence Berkeley National Laboratory"/>
            <person name="Steindorff A."/>
            <person name="Hensen N."/>
            <person name="Bonometti L."/>
            <person name="Westerberg I."/>
            <person name="Brannstrom I.O."/>
            <person name="Guillou S."/>
            <person name="Cros-Aarteil S."/>
            <person name="Calhoun S."/>
            <person name="Haridas S."/>
            <person name="Kuo A."/>
            <person name="Mondo S."/>
            <person name="Pangilinan J."/>
            <person name="Riley R."/>
            <person name="Labutti K."/>
            <person name="Andreopoulos B."/>
            <person name="Lipzen A."/>
            <person name="Chen C."/>
            <person name="Yanf M."/>
            <person name="Daum C."/>
            <person name="Ng V."/>
            <person name="Clum A."/>
            <person name="Ohm R."/>
            <person name="Martin F."/>
            <person name="Silar P."/>
            <person name="Natvig D."/>
            <person name="Lalanne C."/>
            <person name="Gautier V."/>
            <person name="Ament-Velasquez S.L."/>
            <person name="Kruys A."/>
            <person name="Hutchinson M.I."/>
            <person name="Powell A.J."/>
            <person name="Barry K."/>
            <person name="Miller A.N."/>
            <person name="Grigoriev I.V."/>
            <person name="Debuchy R."/>
            <person name="Gladieux P."/>
            <person name="Thoren M.H."/>
            <person name="Johannesson H."/>
        </authorList>
    </citation>
    <scope>NUCLEOTIDE SEQUENCE</scope>
    <source>
        <strain evidence="2">CBS 990.96</strain>
    </source>
</reference>
<dbReference type="AlphaFoldDB" id="A0AAN6YL61"/>
<dbReference type="Proteomes" id="UP001301958">
    <property type="component" value="Unassembled WGS sequence"/>
</dbReference>
<dbReference type="SUPFAM" id="SSF57850">
    <property type="entry name" value="RING/U-box"/>
    <property type="match status" value="1"/>
</dbReference>
<keyword evidence="3" id="KW-1185">Reference proteome</keyword>
<evidence type="ECO:0000256" key="1">
    <source>
        <dbReference type="SAM" id="MobiDB-lite"/>
    </source>
</evidence>
<gene>
    <name evidence="2" type="ORF">QBC38DRAFT_505006</name>
</gene>
<evidence type="ECO:0000313" key="3">
    <source>
        <dbReference type="Proteomes" id="UP001301958"/>
    </source>
</evidence>
<name>A0AAN6YL61_9PEZI</name>
<accession>A0AAN6YL61</accession>
<feature type="region of interest" description="Disordered" evidence="1">
    <location>
        <begin position="33"/>
        <end position="65"/>
    </location>
</feature>
<sequence length="86" mass="9322">MLCALCREVPEEPVVSRKTGTVFEKRLILKLTQRRREKRPAPEKFETPQKGAASSYGPKSRRTAATAAAGINGRIADASGLALQIA</sequence>
<dbReference type="EMBL" id="MU865562">
    <property type="protein sequence ID" value="KAK4221298.1"/>
    <property type="molecule type" value="Genomic_DNA"/>
</dbReference>
<proteinExistence type="predicted"/>
<dbReference type="Gene3D" id="3.30.40.10">
    <property type="entry name" value="Zinc/RING finger domain, C3HC4 (zinc finger)"/>
    <property type="match status" value="1"/>
</dbReference>
<evidence type="ECO:0000313" key="2">
    <source>
        <dbReference type="EMBL" id="KAK4221298.1"/>
    </source>
</evidence>
<protein>
    <submittedName>
        <fullName evidence="2">Uncharacterized protein</fullName>
    </submittedName>
</protein>
<dbReference type="InterPro" id="IPR013083">
    <property type="entry name" value="Znf_RING/FYVE/PHD"/>
</dbReference>
<reference evidence="2" key="1">
    <citation type="journal article" date="2023" name="Mol. Phylogenet. Evol.">
        <title>Genome-scale phylogeny and comparative genomics of the fungal order Sordariales.</title>
        <authorList>
            <person name="Hensen N."/>
            <person name="Bonometti L."/>
            <person name="Westerberg I."/>
            <person name="Brannstrom I.O."/>
            <person name="Guillou S."/>
            <person name="Cros-Aarteil S."/>
            <person name="Calhoun S."/>
            <person name="Haridas S."/>
            <person name="Kuo A."/>
            <person name="Mondo S."/>
            <person name="Pangilinan J."/>
            <person name="Riley R."/>
            <person name="LaButti K."/>
            <person name="Andreopoulos B."/>
            <person name="Lipzen A."/>
            <person name="Chen C."/>
            <person name="Yan M."/>
            <person name="Daum C."/>
            <person name="Ng V."/>
            <person name="Clum A."/>
            <person name="Steindorff A."/>
            <person name="Ohm R.A."/>
            <person name="Martin F."/>
            <person name="Silar P."/>
            <person name="Natvig D.O."/>
            <person name="Lalanne C."/>
            <person name="Gautier V."/>
            <person name="Ament-Velasquez S.L."/>
            <person name="Kruys A."/>
            <person name="Hutchinson M.I."/>
            <person name="Powell A.J."/>
            <person name="Barry K."/>
            <person name="Miller A.N."/>
            <person name="Grigoriev I.V."/>
            <person name="Debuchy R."/>
            <person name="Gladieux P."/>
            <person name="Hiltunen Thoren M."/>
            <person name="Johannesson H."/>
        </authorList>
    </citation>
    <scope>NUCLEOTIDE SEQUENCE</scope>
    <source>
        <strain evidence="2">CBS 990.96</strain>
    </source>
</reference>
<organism evidence="2 3">
    <name type="scientific">Podospora fimiseda</name>
    <dbReference type="NCBI Taxonomy" id="252190"/>
    <lineage>
        <taxon>Eukaryota</taxon>
        <taxon>Fungi</taxon>
        <taxon>Dikarya</taxon>
        <taxon>Ascomycota</taxon>
        <taxon>Pezizomycotina</taxon>
        <taxon>Sordariomycetes</taxon>
        <taxon>Sordariomycetidae</taxon>
        <taxon>Sordariales</taxon>
        <taxon>Podosporaceae</taxon>
        <taxon>Podospora</taxon>
    </lineage>
</organism>